<protein>
    <recommendedName>
        <fullName evidence="3">Ribbon-helix-helix protein CopG domain-containing protein</fullName>
    </recommendedName>
</protein>
<gene>
    <name evidence="1" type="ORF">PNW00_08400</name>
</gene>
<organism evidence="1 2">
    <name type="scientific">Ruminococcus bicirculans</name>
    <name type="common">ex Wegman et al. 2014</name>
    <dbReference type="NCBI Taxonomy" id="1160721"/>
    <lineage>
        <taxon>Bacteria</taxon>
        <taxon>Bacillati</taxon>
        <taxon>Bacillota</taxon>
        <taxon>Clostridia</taxon>
        <taxon>Eubacteriales</taxon>
        <taxon>Oscillospiraceae</taxon>
        <taxon>Ruminococcus</taxon>
    </lineage>
</organism>
<evidence type="ECO:0000313" key="1">
    <source>
        <dbReference type="EMBL" id="MDB8750463.1"/>
    </source>
</evidence>
<comment type="caution">
    <text evidence="1">The sequence shown here is derived from an EMBL/GenBank/DDBJ whole genome shotgun (WGS) entry which is preliminary data.</text>
</comment>
<accession>A0AAW6EGA7</accession>
<dbReference type="AlphaFoldDB" id="A0AAW6EGA7"/>
<sequence length="143" mass="15994">MYKHTCQLCGMEFESPSARAKYCIYCRDKAQVLRNKAYKEKKQAGEAVAIGSEQVCSLCGKSYTVTAGSQKYCKECQGKQARSKKISSNAQYAKANYKTLKLYVSAEERDAIKAYAESLGMSVNKLMLTALEEFQKNHNSIAE</sequence>
<reference evidence="1" key="1">
    <citation type="submission" date="2023-01" db="EMBL/GenBank/DDBJ databases">
        <title>Human gut microbiome strain richness.</title>
        <authorList>
            <person name="Chen-Liaw A."/>
        </authorList>
    </citation>
    <scope>NUCLEOTIDE SEQUENCE</scope>
    <source>
        <strain evidence="1">D43st1_D9_D43t1_170807</strain>
    </source>
</reference>
<evidence type="ECO:0008006" key="3">
    <source>
        <dbReference type="Google" id="ProtNLM"/>
    </source>
</evidence>
<name>A0AAW6EGA7_9FIRM</name>
<dbReference type="Proteomes" id="UP001213042">
    <property type="component" value="Unassembled WGS sequence"/>
</dbReference>
<proteinExistence type="predicted"/>
<dbReference type="EMBL" id="JAQMLU010000013">
    <property type="protein sequence ID" value="MDB8750463.1"/>
    <property type="molecule type" value="Genomic_DNA"/>
</dbReference>
<evidence type="ECO:0000313" key="2">
    <source>
        <dbReference type="Proteomes" id="UP001213042"/>
    </source>
</evidence>